<accession>A0A1F6E6D0</accession>
<dbReference type="Pfam" id="PF18306">
    <property type="entry name" value="LDcluster4"/>
    <property type="match status" value="1"/>
</dbReference>
<dbReference type="GO" id="GO:0005829">
    <property type="term" value="C:cytosol"/>
    <property type="evidence" value="ECO:0007669"/>
    <property type="project" value="TreeGrafter"/>
</dbReference>
<proteinExistence type="predicted"/>
<evidence type="ECO:0000313" key="1">
    <source>
        <dbReference type="EMBL" id="OGG69181.1"/>
    </source>
</evidence>
<dbReference type="AlphaFoldDB" id="A0A1F6E6D0"/>
<evidence type="ECO:0000313" key="2">
    <source>
        <dbReference type="Proteomes" id="UP000176689"/>
    </source>
</evidence>
<dbReference type="EMBL" id="MFLP01000037">
    <property type="protein sequence ID" value="OGG69181.1"/>
    <property type="molecule type" value="Genomic_DNA"/>
</dbReference>
<dbReference type="Gene3D" id="3.40.50.450">
    <property type="match status" value="1"/>
</dbReference>
<dbReference type="InterPro" id="IPR052341">
    <property type="entry name" value="LOG_family_nucleotidases"/>
</dbReference>
<gene>
    <name evidence="1" type="ORF">A3F27_02355</name>
</gene>
<evidence type="ECO:0008006" key="3">
    <source>
        <dbReference type="Google" id="ProtNLM"/>
    </source>
</evidence>
<dbReference type="Proteomes" id="UP000176689">
    <property type="component" value="Unassembled WGS sequence"/>
</dbReference>
<dbReference type="PANTHER" id="PTHR43393">
    <property type="entry name" value="CYTOKININ RIBOSIDE 5'-MONOPHOSPHATE PHOSPHORIBOHYDROLASE"/>
    <property type="match status" value="1"/>
</dbReference>
<dbReference type="PANTHER" id="PTHR43393:SF3">
    <property type="entry name" value="LYSINE DECARBOXYLASE-LIKE PROTEIN"/>
    <property type="match status" value="1"/>
</dbReference>
<dbReference type="SUPFAM" id="SSF102405">
    <property type="entry name" value="MCP/YpsA-like"/>
    <property type="match status" value="1"/>
</dbReference>
<name>A0A1F6E6D0_9BACT</name>
<dbReference type="InterPro" id="IPR041164">
    <property type="entry name" value="LDcluster4"/>
</dbReference>
<reference evidence="1 2" key="1">
    <citation type="journal article" date="2016" name="Nat. Commun.">
        <title>Thousands of microbial genomes shed light on interconnected biogeochemical processes in an aquifer system.</title>
        <authorList>
            <person name="Anantharaman K."/>
            <person name="Brown C.T."/>
            <person name="Hug L.A."/>
            <person name="Sharon I."/>
            <person name="Castelle C.J."/>
            <person name="Probst A.J."/>
            <person name="Thomas B.C."/>
            <person name="Singh A."/>
            <person name="Wilkins M.J."/>
            <person name="Karaoz U."/>
            <person name="Brodie E.L."/>
            <person name="Williams K.H."/>
            <person name="Hubbard S.S."/>
            <person name="Banfield J.F."/>
        </authorList>
    </citation>
    <scope>NUCLEOTIDE SEQUENCE [LARGE SCALE GENOMIC DNA]</scope>
</reference>
<sequence>MAYMSHDRVLHPNHTAMPRNFCRLPSGFGVVKVCVSGAADTGYCGLDAFDKAKEVGREIAKQGGIITTGATTGFPLYAAMGAKDERGFSIGFSPASTEREHVETYKLPIEYMDIIVYTGFGYVGRDLLLIRSSDAVVIGCGRIGTLNEFSIAFEDRRPLGILEGSWDTDELLAHFLKSAHRPNDKIIFDSDPKALVERLIEMVMKDKKETNPVYNNHDVWSSTGKDADVIL</sequence>
<protein>
    <recommendedName>
        <fullName evidence="3">Protein containing YHS domain protein</fullName>
    </recommendedName>
</protein>
<organism evidence="1 2">
    <name type="scientific">Candidatus Kaiserbacteria bacterium RIFCSPHIGHO2_12_FULL_53_13</name>
    <dbReference type="NCBI Taxonomy" id="1798502"/>
    <lineage>
        <taxon>Bacteria</taxon>
        <taxon>Candidatus Kaiseribacteriota</taxon>
    </lineage>
</organism>
<comment type="caution">
    <text evidence="1">The sequence shown here is derived from an EMBL/GenBank/DDBJ whole genome shotgun (WGS) entry which is preliminary data.</text>
</comment>